<dbReference type="EMBL" id="CP137641">
    <property type="protein sequence ID" value="WOX55516.1"/>
    <property type="molecule type" value="Genomic_DNA"/>
</dbReference>
<keyword evidence="2 5" id="KW-0812">Transmembrane</keyword>
<gene>
    <name evidence="7" type="ORF">R6Y95_08590</name>
</gene>
<name>A0ABD8A7L8_9EURY</name>
<dbReference type="AlphaFoldDB" id="A0ABD8A7L8"/>
<evidence type="ECO:0000256" key="2">
    <source>
        <dbReference type="ARBA" id="ARBA00022692"/>
    </source>
</evidence>
<feature type="domain" description="Yip1" evidence="6">
    <location>
        <begin position="3"/>
        <end position="126"/>
    </location>
</feature>
<evidence type="ECO:0000313" key="8">
    <source>
        <dbReference type="Proteomes" id="UP001626603"/>
    </source>
</evidence>
<keyword evidence="3 5" id="KW-1133">Transmembrane helix</keyword>
<organism evidence="7 8">
    <name type="scientific">Methanoculleus palmolei</name>
    <dbReference type="NCBI Taxonomy" id="72612"/>
    <lineage>
        <taxon>Archaea</taxon>
        <taxon>Methanobacteriati</taxon>
        <taxon>Methanobacteriota</taxon>
        <taxon>Stenosarchaea group</taxon>
        <taxon>Methanomicrobia</taxon>
        <taxon>Methanomicrobiales</taxon>
        <taxon>Methanomicrobiaceae</taxon>
        <taxon>Methanoculleus</taxon>
    </lineage>
</organism>
<feature type="transmembrane region" description="Helical" evidence="5">
    <location>
        <begin position="104"/>
        <end position="128"/>
    </location>
</feature>
<dbReference type="Pfam" id="PF04893">
    <property type="entry name" value="Yip1"/>
    <property type="match status" value="1"/>
</dbReference>
<feature type="transmembrane region" description="Helical" evidence="5">
    <location>
        <begin position="205"/>
        <end position="230"/>
    </location>
</feature>
<dbReference type="InterPro" id="IPR006977">
    <property type="entry name" value="Yip1_dom"/>
</dbReference>
<accession>A0ABD8A7L8</accession>
<protein>
    <submittedName>
        <fullName evidence="7">YIP1 family protein</fullName>
    </submittedName>
</protein>
<proteinExistence type="predicted"/>
<evidence type="ECO:0000256" key="3">
    <source>
        <dbReference type="ARBA" id="ARBA00022989"/>
    </source>
</evidence>
<dbReference type="GO" id="GO:0016020">
    <property type="term" value="C:membrane"/>
    <property type="evidence" value="ECO:0007669"/>
    <property type="project" value="UniProtKB-SubCell"/>
</dbReference>
<evidence type="ECO:0000259" key="6">
    <source>
        <dbReference type="Pfam" id="PF04893"/>
    </source>
</evidence>
<keyword evidence="4 5" id="KW-0472">Membrane</keyword>
<feature type="transmembrane region" description="Helical" evidence="5">
    <location>
        <begin position="20"/>
        <end position="41"/>
    </location>
</feature>
<reference evidence="7 8" key="1">
    <citation type="submission" date="2023-10" db="EMBL/GenBank/DDBJ databases">
        <title>The complete genome sequence of Methanoculleus palmolei DSM 4273.</title>
        <authorList>
            <person name="Lai S.-J."/>
            <person name="You Y.-T."/>
            <person name="Chen S.-C."/>
        </authorList>
    </citation>
    <scope>NUCLEOTIDE SEQUENCE [LARGE SCALE GENOMIC DNA]</scope>
    <source>
        <strain evidence="7 8">DSM 4273</strain>
    </source>
</reference>
<comment type="subcellular location">
    <subcellularLocation>
        <location evidence="1">Membrane</location>
        <topology evidence="1">Multi-pass membrane protein</topology>
    </subcellularLocation>
</comment>
<evidence type="ECO:0000256" key="5">
    <source>
        <dbReference type="SAM" id="Phobius"/>
    </source>
</evidence>
<keyword evidence="8" id="KW-1185">Reference proteome</keyword>
<dbReference type="Proteomes" id="UP001626603">
    <property type="component" value="Chromosome"/>
</dbReference>
<evidence type="ECO:0000256" key="1">
    <source>
        <dbReference type="ARBA" id="ARBA00004141"/>
    </source>
</evidence>
<feature type="transmembrane region" description="Helical" evidence="5">
    <location>
        <begin position="242"/>
        <end position="262"/>
    </location>
</feature>
<sequence>MDLHPDTFFQERLSGEVTLWFPAVVVFAAAVVQAGFVGLFVSSVDRLIPYQGLLDPAMPMVPISCLIAECVIWVLLAAYFWIFTPGPAGSPRQNSFKKTLAVSGYGRIPVVIGYIILAVLFVVVWPMAGIAPTPGEKYYEYLDAEAEMRVYLDQNLPEILTTTGSELRVLPLQREVQSLQREAREEALAGYSQVIDQVKQSPVMIAFFAAAKGLLVILILWGGTIMAFGLKQAAGISMKASAILVAVPVGLQILLLVMSGPMP</sequence>
<evidence type="ECO:0000256" key="4">
    <source>
        <dbReference type="ARBA" id="ARBA00023136"/>
    </source>
</evidence>
<feature type="transmembrane region" description="Helical" evidence="5">
    <location>
        <begin position="61"/>
        <end position="83"/>
    </location>
</feature>
<evidence type="ECO:0000313" key="7">
    <source>
        <dbReference type="EMBL" id="WOX55516.1"/>
    </source>
</evidence>